<evidence type="ECO:0000256" key="1">
    <source>
        <dbReference type="SAM" id="MobiDB-lite"/>
    </source>
</evidence>
<feature type="compositionally biased region" description="Basic and acidic residues" evidence="1">
    <location>
        <begin position="331"/>
        <end position="345"/>
    </location>
</feature>
<sequence length="521" mass="58193">MEDAPAASPRFGGGGGGSREQQGGQLLPIADIGRIMRKAIPPDGDIGKDAEEAVQASVSEANGKCREGKQEAVTGDHLLSAMASLGFRDYIEPLQLYLHKYREMPYDGLRWGRWTKEEPEEGGRDVNHAQYKNTWCLPRFGALLTGVAMDQPSEEGMRMEQHDQSEEGMIMEHEDGKDQLPNGNLRPSDIIVHKKCPEMKTLPLPSTMVLPRTMEAEPKPLPVPEVRDWSELTVDALSAIFTKLGTIEILMGAGLVCHSWLEAAKLPDLWRFVSCPRHNVVFSKAGDVMCKMAKVAVDRSDGRMESFWAQKFVSSELLDYIASRSNDARDDHGTVLCNDPRDEHGTAQSPEQYHDEDDDNGDTAADDEVGPFFPGFPYGDWEARHNRVAFAIAANLHELQLLQLAADSLTNGGVYTILDGCPRLECVDLTACRHLQVDDELLARCAKLTHVWLPGRWPRVHCPDLRNICFEQDDLREMEARVLHNEAAVEYVGEYADNYYWEYSSGSSSQMSDLSDVAWDD</sequence>
<reference evidence="3" key="2">
    <citation type="submission" date="2017-06" db="EMBL/GenBank/DDBJ databases">
        <title>WGS assembly of Brachypodium distachyon.</title>
        <authorList>
            <consortium name="The International Brachypodium Initiative"/>
            <person name="Lucas S."/>
            <person name="Harmon-Smith M."/>
            <person name="Lail K."/>
            <person name="Tice H."/>
            <person name="Grimwood J."/>
            <person name="Bruce D."/>
            <person name="Barry K."/>
            <person name="Shu S."/>
            <person name="Lindquist E."/>
            <person name="Wang M."/>
            <person name="Pitluck S."/>
            <person name="Vogel J.P."/>
            <person name="Garvin D.F."/>
            <person name="Mockler T.C."/>
            <person name="Schmutz J."/>
            <person name="Rokhsar D."/>
            <person name="Bevan M.W."/>
        </authorList>
    </citation>
    <scope>NUCLEOTIDE SEQUENCE</scope>
    <source>
        <strain evidence="3">Bd21</strain>
    </source>
</reference>
<gene>
    <name evidence="3" type="ORF">BRADI_3g17981v3</name>
</gene>
<dbReference type="GO" id="GO:0046982">
    <property type="term" value="F:protein heterodimerization activity"/>
    <property type="evidence" value="ECO:0007669"/>
    <property type="project" value="InterPro"/>
</dbReference>
<dbReference type="SUPFAM" id="SSF52047">
    <property type="entry name" value="RNI-like"/>
    <property type="match status" value="1"/>
</dbReference>
<name>A0A2K2CXY2_BRADI</name>
<dbReference type="Pfam" id="PF00808">
    <property type="entry name" value="CBFD_NFYB_HMF"/>
    <property type="match status" value="1"/>
</dbReference>
<accession>A0A2K2CXY2</accession>
<dbReference type="InParanoid" id="A0A2K2CXY2"/>
<dbReference type="Gramene" id="PNT66881">
    <property type="protein sequence ID" value="PNT66881"/>
    <property type="gene ID" value="BRADI_3g17981v3"/>
</dbReference>
<dbReference type="PANTHER" id="PTHR38926">
    <property type="entry name" value="F-BOX DOMAIN CONTAINING PROTEIN, EXPRESSED"/>
    <property type="match status" value="1"/>
</dbReference>
<dbReference type="Proteomes" id="UP000008810">
    <property type="component" value="Chromosome 3"/>
</dbReference>
<dbReference type="EnsemblPlants" id="PNT66881">
    <property type="protein sequence ID" value="PNT66881"/>
    <property type="gene ID" value="BRADI_3g17981v3"/>
</dbReference>
<evidence type="ECO:0000313" key="4">
    <source>
        <dbReference type="EnsemblPlants" id="PNT66881"/>
    </source>
</evidence>
<feature type="region of interest" description="Disordered" evidence="1">
    <location>
        <begin position="331"/>
        <end position="366"/>
    </location>
</feature>
<feature type="domain" description="Transcription factor CBF/NF-Y/archaeal histone" evidence="2">
    <location>
        <begin position="27"/>
        <end position="82"/>
    </location>
</feature>
<dbReference type="FunCoup" id="A0A2K2CXY2">
    <property type="interactions" value="130"/>
</dbReference>
<dbReference type="Gene3D" id="3.80.10.10">
    <property type="entry name" value="Ribonuclease Inhibitor"/>
    <property type="match status" value="1"/>
</dbReference>
<evidence type="ECO:0000259" key="2">
    <source>
        <dbReference type="Pfam" id="PF00808"/>
    </source>
</evidence>
<dbReference type="AlphaFoldDB" id="A0A2K2CXY2"/>
<dbReference type="InterPro" id="IPR009072">
    <property type="entry name" value="Histone-fold"/>
</dbReference>
<keyword evidence="5" id="KW-1185">Reference proteome</keyword>
<dbReference type="InterPro" id="IPR003958">
    <property type="entry name" value="CBFA_NFYB_domain"/>
</dbReference>
<dbReference type="InterPro" id="IPR036047">
    <property type="entry name" value="F-box-like_dom_sf"/>
</dbReference>
<organism evidence="3">
    <name type="scientific">Brachypodium distachyon</name>
    <name type="common">Purple false brome</name>
    <name type="synonym">Trachynia distachya</name>
    <dbReference type="NCBI Taxonomy" id="15368"/>
    <lineage>
        <taxon>Eukaryota</taxon>
        <taxon>Viridiplantae</taxon>
        <taxon>Streptophyta</taxon>
        <taxon>Embryophyta</taxon>
        <taxon>Tracheophyta</taxon>
        <taxon>Spermatophyta</taxon>
        <taxon>Magnoliopsida</taxon>
        <taxon>Liliopsida</taxon>
        <taxon>Poales</taxon>
        <taxon>Poaceae</taxon>
        <taxon>BOP clade</taxon>
        <taxon>Pooideae</taxon>
        <taxon>Stipodae</taxon>
        <taxon>Brachypodieae</taxon>
        <taxon>Brachypodium</taxon>
    </lineage>
</organism>
<dbReference type="CDD" id="cd22907">
    <property type="entry name" value="HFD_NFYB"/>
    <property type="match status" value="1"/>
</dbReference>
<dbReference type="STRING" id="15368.A0A2K2CXY2"/>
<evidence type="ECO:0000313" key="5">
    <source>
        <dbReference type="Proteomes" id="UP000008810"/>
    </source>
</evidence>
<dbReference type="InterPro" id="IPR032675">
    <property type="entry name" value="LRR_dom_sf"/>
</dbReference>
<dbReference type="Gene3D" id="1.20.1280.50">
    <property type="match status" value="1"/>
</dbReference>
<reference evidence="4" key="3">
    <citation type="submission" date="2018-08" db="UniProtKB">
        <authorList>
            <consortium name="EnsemblPlants"/>
        </authorList>
    </citation>
    <scope>IDENTIFICATION</scope>
    <source>
        <strain evidence="4">cv. Bd21</strain>
    </source>
</reference>
<feature type="compositionally biased region" description="Acidic residues" evidence="1">
    <location>
        <begin position="354"/>
        <end position="366"/>
    </location>
</feature>
<evidence type="ECO:0000313" key="3">
    <source>
        <dbReference type="EMBL" id="PNT66881.1"/>
    </source>
</evidence>
<dbReference type="FunFam" id="1.20.1280.50:FF:000037">
    <property type="entry name" value="F-box protein SKIP19"/>
    <property type="match status" value="1"/>
</dbReference>
<feature type="region of interest" description="Disordered" evidence="1">
    <location>
        <begin position="1"/>
        <end position="24"/>
    </location>
</feature>
<reference evidence="3 4" key="1">
    <citation type="journal article" date="2010" name="Nature">
        <title>Genome sequencing and analysis of the model grass Brachypodium distachyon.</title>
        <authorList>
            <consortium name="International Brachypodium Initiative"/>
        </authorList>
    </citation>
    <scope>NUCLEOTIDE SEQUENCE [LARGE SCALE GENOMIC DNA]</scope>
    <source>
        <strain evidence="3 4">Bd21</strain>
    </source>
</reference>
<dbReference type="OrthoDB" id="2095648at2759"/>
<dbReference type="SUPFAM" id="SSF47113">
    <property type="entry name" value="Histone-fold"/>
    <property type="match status" value="1"/>
</dbReference>
<dbReference type="ExpressionAtlas" id="A0A2K2CXY2">
    <property type="expression patterns" value="baseline"/>
</dbReference>
<proteinExistence type="predicted"/>
<protein>
    <recommendedName>
        <fullName evidence="2">Transcription factor CBF/NF-Y/archaeal histone domain-containing protein</fullName>
    </recommendedName>
</protein>
<dbReference type="PANTHER" id="PTHR38926:SF77">
    <property type="entry name" value="OS08G0195000 PROTEIN"/>
    <property type="match status" value="1"/>
</dbReference>
<dbReference type="Gene3D" id="1.10.20.10">
    <property type="entry name" value="Histone, subunit A"/>
    <property type="match status" value="1"/>
</dbReference>
<dbReference type="SUPFAM" id="SSF81383">
    <property type="entry name" value="F-box domain"/>
    <property type="match status" value="1"/>
</dbReference>
<dbReference type="EMBL" id="CM000882">
    <property type="protein sequence ID" value="PNT66881.1"/>
    <property type="molecule type" value="Genomic_DNA"/>
</dbReference>